<dbReference type="OrthoDB" id="800074at2"/>
<keyword evidence="2" id="KW-1185">Reference proteome</keyword>
<dbReference type="EMBL" id="FXSZ01000005">
    <property type="protein sequence ID" value="SMO64472.1"/>
    <property type="molecule type" value="Genomic_DNA"/>
</dbReference>
<name>A0A521CYI1_9SPHI</name>
<dbReference type="Proteomes" id="UP000315971">
    <property type="component" value="Unassembled WGS sequence"/>
</dbReference>
<sequence length="73" mass="7869">MKKLSLTKLDLASTEVLTREQLKFVLGGEGSGGCPDSECDSDNDCKDPKWPYCYKATCITTGLPSNTCGLYGN</sequence>
<organism evidence="1 2">
    <name type="scientific">Solitalea koreensis</name>
    <dbReference type="NCBI Taxonomy" id="543615"/>
    <lineage>
        <taxon>Bacteria</taxon>
        <taxon>Pseudomonadati</taxon>
        <taxon>Bacteroidota</taxon>
        <taxon>Sphingobacteriia</taxon>
        <taxon>Sphingobacteriales</taxon>
        <taxon>Sphingobacteriaceae</taxon>
        <taxon>Solitalea</taxon>
    </lineage>
</organism>
<dbReference type="AlphaFoldDB" id="A0A521CYI1"/>
<protein>
    <recommendedName>
        <fullName evidence="3">Natural product</fullName>
    </recommendedName>
</protein>
<evidence type="ECO:0000313" key="2">
    <source>
        <dbReference type="Proteomes" id="UP000315971"/>
    </source>
</evidence>
<accession>A0A521CYI1</accession>
<dbReference type="RefSeq" id="WP_142603522.1">
    <property type="nucleotide sequence ID" value="NZ_FXSZ01000005.1"/>
</dbReference>
<evidence type="ECO:0000313" key="1">
    <source>
        <dbReference type="EMBL" id="SMO64472.1"/>
    </source>
</evidence>
<reference evidence="1 2" key="1">
    <citation type="submission" date="2017-05" db="EMBL/GenBank/DDBJ databases">
        <authorList>
            <person name="Varghese N."/>
            <person name="Submissions S."/>
        </authorList>
    </citation>
    <scope>NUCLEOTIDE SEQUENCE [LARGE SCALE GENOMIC DNA]</scope>
    <source>
        <strain evidence="1 2">DSM 21342</strain>
    </source>
</reference>
<evidence type="ECO:0008006" key="3">
    <source>
        <dbReference type="Google" id="ProtNLM"/>
    </source>
</evidence>
<proteinExistence type="predicted"/>
<gene>
    <name evidence="1" type="ORF">SAMN06265350_10545</name>
</gene>